<feature type="region of interest" description="Disordered" evidence="1">
    <location>
        <begin position="103"/>
        <end position="124"/>
    </location>
</feature>
<protein>
    <submittedName>
        <fullName evidence="2">Uncharacterized protein</fullName>
    </submittedName>
</protein>
<reference evidence="2" key="2">
    <citation type="submission" date="2021-04" db="EMBL/GenBank/DDBJ databases">
        <authorList>
            <person name="Podell S."/>
        </authorList>
    </citation>
    <scope>NUCLEOTIDE SEQUENCE</scope>
    <source>
        <strain evidence="2">Hildebrandi</strain>
    </source>
</reference>
<keyword evidence="3" id="KW-1185">Reference proteome</keyword>
<dbReference type="OrthoDB" id="45239at2759"/>
<comment type="caution">
    <text evidence="2">The sequence shown here is derived from an EMBL/GenBank/DDBJ whole genome shotgun (WGS) entry which is preliminary data.</text>
</comment>
<feature type="compositionally biased region" description="Acidic residues" evidence="1">
    <location>
        <begin position="248"/>
        <end position="268"/>
    </location>
</feature>
<feature type="region of interest" description="Disordered" evidence="1">
    <location>
        <begin position="169"/>
        <end position="193"/>
    </location>
</feature>
<accession>A0A9K3Q0L6</accession>
<feature type="compositionally biased region" description="Low complexity" evidence="1">
    <location>
        <begin position="178"/>
        <end position="188"/>
    </location>
</feature>
<evidence type="ECO:0000256" key="1">
    <source>
        <dbReference type="SAM" id="MobiDB-lite"/>
    </source>
</evidence>
<organism evidence="2 3">
    <name type="scientific">Nitzschia inconspicua</name>
    <dbReference type="NCBI Taxonomy" id="303405"/>
    <lineage>
        <taxon>Eukaryota</taxon>
        <taxon>Sar</taxon>
        <taxon>Stramenopiles</taxon>
        <taxon>Ochrophyta</taxon>
        <taxon>Bacillariophyta</taxon>
        <taxon>Bacillariophyceae</taxon>
        <taxon>Bacillariophycidae</taxon>
        <taxon>Bacillariales</taxon>
        <taxon>Bacillariaceae</taxon>
        <taxon>Nitzschia</taxon>
    </lineage>
</organism>
<reference evidence="2" key="1">
    <citation type="journal article" date="2021" name="Sci. Rep.">
        <title>Diploid genomic architecture of Nitzschia inconspicua, an elite biomass production diatom.</title>
        <authorList>
            <person name="Oliver A."/>
            <person name="Podell S."/>
            <person name="Pinowska A."/>
            <person name="Traller J.C."/>
            <person name="Smith S.R."/>
            <person name="McClure R."/>
            <person name="Beliaev A."/>
            <person name="Bohutskyi P."/>
            <person name="Hill E.A."/>
            <person name="Rabines A."/>
            <person name="Zheng H."/>
            <person name="Allen L.Z."/>
            <person name="Kuo A."/>
            <person name="Grigoriev I.V."/>
            <person name="Allen A.E."/>
            <person name="Hazlebeck D."/>
            <person name="Allen E.E."/>
        </authorList>
    </citation>
    <scope>NUCLEOTIDE SEQUENCE</scope>
    <source>
        <strain evidence="2">Hildebrandi</strain>
    </source>
</reference>
<evidence type="ECO:0000313" key="2">
    <source>
        <dbReference type="EMBL" id="KAG7367017.1"/>
    </source>
</evidence>
<gene>
    <name evidence="2" type="ORF">IV203_029687</name>
</gene>
<feature type="compositionally biased region" description="Low complexity" evidence="1">
    <location>
        <begin position="105"/>
        <end position="117"/>
    </location>
</feature>
<sequence>MKRTKISSSCRTSKRWEATTVVVAALRKNVELPLLDLVDRTEKDVQSKDQSTSSLILTPLPSSNFPDQLATPFLYGLQVDTPLHKLILEEATSMALTAAAGSINSSSSALSSPQQQQQRRRQRPMYGQLVWKNGDSLVGAIGCTAEILVNAPTRQAFEKDPQLARDLEDSTKINDDNPSSSFSPAPSSLDGTPPNTVLCRGGYRFVVKEVVKTIPFPVVIVDEIEDDADEDDSDMFFSVKSTSSNNDRDDDDNDGDDDDDDDDDDDELSGLPAPELIRRTMLGVQSVISARLDDAIAKNNLSPLEKFILDSGLGSGAGGGTGINPAAIELAHAEEMAAVWEVFQTSLVDDIEPKDRRFSVAIMAAELTDMNNDIRKQILLTRNSEERLRIVLRELNEIDGMAKAKKIASQITDQVDELDKDLKVGKPQLPKWALQITKGTKIEYFWNEEYGWCKGEVIDEPVTVVDEILLTIRFEDGEIHKLPLMAEEKVRWRPG</sequence>
<dbReference type="EMBL" id="JAGRRH010000007">
    <property type="protein sequence ID" value="KAG7367017.1"/>
    <property type="molecule type" value="Genomic_DNA"/>
</dbReference>
<feature type="region of interest" description="Disordered" evidence="1">
    <location>
        <begin position="231"/>
        <end position="274"/>
    </location>
</feature>
<evidence type="ECO:0000313" key="3">
    <source>
        <dbReference type="Proteomes" id="UP000693970"/>
    </source>
</evidence>
<name>A0A9K3Q0L6_9STRA</name>
<dbReference type="Proteomes" id="UP000693970">
    <property type="component" value="Unassembled WGS sequence"/>
</dbReference>
<proteinExistence type="predicted"/>
<dbReference type="AlphaFoldDB" id="A0A9K3Q0L6"/>